<accession>A0A6G6GLE0</accession>
<dbReference type="SUPFAM" id="SSF56935">
    <property type="entry name" value="Porins"/>
    <property type="match status" value="1"/>
</dbReference>
<keyword evidence="5 8" id="KW-0732">Signal</keyword>
<keyword evidence="4" id="KW-0812">Transmembrane</keyword>
<evidence type="ECO:0000256" key="7">
    <source>
        <dbReference type="ARBA" id="ARBA00023237"/>
    </source>
</evidence>
<evidence type="ECO:0000256" key="6">
    <source>
        <dbReference type="ARBA" id="ARBA00023136"/>
    </source>
</evidence>
<gene>
    <name evidence="9" type="ORF">G5B37_07450</name>
</gene>
<dbReference type="EMBL" id="CP049057">
    <property type="protein sequence ID" value="QIE59406.1"/>
    <property type="molecule type" value="Genomic_DNA"/>
</dbReference>
<protein>
    <recommendedName>
        <fullName evidence="11">Long-chain fatty acid transport protein</fullName>
    </recommendedName>
</protein>
<organism evidence="9 10">
    <name type="scientific">Rasiella rasia</name>
    <dbReference type="NCBI Taxonomy" id="2744027"/>
    <lineage>
        <taxon>Bacteria</taxon>
        <taxon>Pseudomonadati</taxon>
        <taxon>Bacteroidota</taxon>
        <taxon>Flavobacteriia</taxon>
        <taxon>Flavobacteriales</taxon>
        <taxon>Flavobacteriaceae</taxon>
        <taxon>Rasiella</taxon>
    </lineage>
</organism>
<evidence type="ECO:0000256" key="5">
    <source>
        <dbReference type="ARBA" id="ARBA00022729"/>
    </source>
</evidence>
<evidence type="ECO:0000256" key="3">
    <source>
        <dbReference type="ARBA" id="ARBA00022452"/>
    </source>
</evidence>
<keyword evidence="7" id="KW-0998">Cell outer membrane</keyword>
<evidence type="ECO:0000313" key="10">
    <source>
        <dbReference type="Proteomes" id="UP000505306"/>
    </source>
</evidence>
<proteinExistence type="inferred from homology"/>
<evidence type="ECO:0000256" key="1">
    <source>
        <dbReference type="ARBA" id="ARBA00004571"/>
    </source>
</evidence>
<dbReference type="KEGG" id="mgel:G5B37_07450"/>
<reference evidence="9 10" key="1">
    <citation type="submission" date="2020-02" db="EMBL/GenBank/DDBJ databases">
        <title>Complete genome sequence of Flavobacteriaceae bacterium.</title>
        <authorList>
            <person name="Kim S.-J."/>
            <person name="Kim Y.-S."/>
            <person name="Kim K.-H."/>
        </authorList>
    </citation>
    <scope>NUCLEOTIDE SEQUENCE [LARGE SCALE GENOMIC DNA]</scope>
    <source>
        <strain evidence="9 10">RR4-40</strain>
    </source>
</reference>
<dbReference type="GO" id="GO:0009279">
    <property type="term" value="C:cell outer membrane"/>
    <property type="evidence" value="ECO:0007669"/>
    <property type="project" value="UniProtKB-SubCell"/>
</dbReference>
<dbReference type="Pfam" id="PF03349">
    <property type="entry name" value="Toluene_X"/>
    <property type="match status" value="1"/>
</dbReference>
<dbReference type="InterPro" id="IPR005017">
    <property type="entry name" value="OMPP1/FadL/TodX"/>
</dbReference>
<keyword evidence="6" id="KW-0472">Membrane</keyword>
<name>A0A6G6GLE0_9FLAO</name>
<feature type="chain" id="PRO_5026298686" description="Long-chain fatty acid transport protein" evidence="8">
    <location>
        <begin position="20"/>
        <end position="413"/>
    </location>
</feature>
<feature type="signal peptide" evidence="8">
    <location>
        <begin position="1"/>
        <end position="19"/>
    </location>
</feature>
<dbReference type="Gene3D" id="2.40.160.60">
    <property type="entry name" value="Outer membrane protein transport protein (OMPP1/FadL/TodX)"/>
    <property type="match status" value="1"/>
</dbReference>
<sequence length="413" mass="45590">MLRNLFIVFILLGIGVSQAQEGTTSPYSFYGIGTLKFKGTAENRAMGGISTYTDSIHLSLQNPAGVADLKLVNFTVGASHKRVGLSTETQNESASTTSLDYIAVGVPMGKFGASFGLIPYTAVGYQLENTDAASTTQYTGSGGLNKAFLNLAYKINDNFSVGIDGNYNFGNIENNATARQTDIQYSTREENRSDLLGFSVNLGVAYKKQLKNGLTLSTMLSYTPETKFDSENSRTIATLLEIDSGAEVVIDSRDIAVSDTDFTFPSQWTLGAGLGENKKWFLGAEYTDQKTSNFTNRTFNITNVEFKDASKYRVGGYYIPNYNSIGNYWQRVVYRGGFRFEETGINVNGQDINEFGISFGVGLPVGRLFSNVNLGFEIGSRGTKDFGLVKENFFNTFLSFSLNDRWFEKRYYE</sequence>
<evidence type="ECO:0008006" key="11">
    <source>
        <dbReference type="Google" id="ProtNLM"/>
    </source>
</evidence>
<dbReference type="RefSeq" id="WP_164679421.1">
    <property type="nucleotide sequence ID" value="NZ_CP049057.1"/>
</dbReference>
<dbReference type="Proteomes" id="UP000505306">
    <property type="component" value="Chromosome"/>
</dbReference>
<evidence type="ECO:0000256" key="2">
    <source>
        <dbReference type="ARBA" id="ARBA00008163"/>
    </source>
</evidence>
<evidence type="ECO:0000313" key="9">
    <source>
        <dbReference type="EMBL" id="QIE59406.1"/>
    </source>
</evidence>
<comment type="subcellular location">
    <subcellularLocation>
        <location evidence="1">Cell outer membrane</location>
        <topology evidence="1">Multi-pass membrane protein</topology>
    </subcellularLocation>
</comment>
<dbReference type="AlphaFoldDB" id="A0A6G6GLE0"/>
<comment type="similarity">
    <text evidence="2">Belongs to the OmpP1/FadL family.</text>
</comment>
<evidence type="ECO:0000256" key="8">
    <source>
        <dbReference type="SAM" id="SignalP"/>
    </source>
</evidence>
<evidence type="ECO:0000256" key="4">
    <source>
        <dbReference type="ARBA" id="ARBA00022692"/>
    </source>
</evidence>
<keyword evidence="3" id="KW-1134">Transmembrane beta strand</keyword>
<keyword evidence="10" id="KW-1185">Reference proteome</keyword>